<evidence type="ECO:0000256" key="6">
    <source>
        <dbReference type="RuleBase" id="RU361218"/>
    </source>
</evidence>
<feature type="transmembrane region" description="Helical" evidence="6">
    <location>
        <begin position="239"/>
        <end position="265"/>
    </location>
</feature>
<reference evidence="7 8" key="1">
    <citation type="submission" date="2024-08" db="EMBL/GenBank/DDBJ databases">
        <authorList>
            <person name="Cucini C."/>
            <person name="Frati F."/>
        </authorList>
    </citation>
    <scope>NUCLEOTIDE SEQUENCE [LARGE SCALE GENOMIC DNA]</scope>
</reference>
<dbReference type="PRINTS" id="PR00259">
    <property type="entry name" value="TMFOUR"/>
</dbReference>
<dbReference type="PANTHER" id="PTHR19282:SF551">
    <property type="entry name" value="RE08073P-RELATED"/>
    <property type="match status" value="1"/>
</dbReference>
<feature type="transmembrane region" description="Helical" evidence="6">
    <location>
        <begin position="55"/>
        <end position="76"/>
    </location>
</feature>
<evidence type="ECO:0000256" key="5">
    <source>
        <dbReference type="ARBA" id="ARBA00023136"/>
    </source>
</evidence>
<evidence type="ECO:0000256" key="1">
    <source>
        <dbReference type="ARBA" id="ARBA00004141"/>
    </source>
</evidence>
<feature type="transmembrane region" description="Helical" evidence="6">
    <location>
        <begin position="12"/>
        <end position="35"/>
    </location>
</feature>
<sequence length="274" mass="30145">MSACYGCMKYGVIYVALLFMVTGAAIVALSAYFLLEQDIYLEVAPEDEYLVYGRWFLIVAGSVMLIGGITGCLGGFKQSSSLLSAFFSIVLIISLAELAAGVYIYLNQDEFVKYFRTQMKNSVQNLYGVDEYRTKGWDLMQKGMHCCGATGFRDYSSNILQRQESQGIIDMRLSASSGSSYQVPKSCCGDLSDSQCESARIISITASIPGIGDVLASSSVYKEGCAEKFIEWMKSKTPYFVGALIGIGSVQILCLLFTCILICAYRSRRSTYKN</sequence>
<evidence type="ECO:0000256" key="3">
    <source>
        <dbReference type="ARBA" id="ARBA00022692"/>
    </source>
</evidence>
<keyword evidence="3 6" id="KW-0812">Transmembrane</keyword>
<dbReference type="Proteomes" id="UP001642540">
    <property type="component" value="Unassembled WGS sequence"/>
</dbReference>
<comment type="caution">
    <text evidence="7">The sequence shown here is derived from an EMBL/GenBank/DDBJ whole genome shotgun (WGS) entry which is preliminary data.</text>
</comment>
<dbReference type="CDD" id="cd03127">
    <property type="entry name" value="tetraspanin_LEL"/>
    <property type="match status" value="1"/>
</dbReference>
<dbReference type="InterPro" id="IPR018499">
    <property type="entry name" value="Tetraspanin/Peripherin"/>
</dbReference>
<gene>
    <name evidence="7" type="ORF">ODALV1_LOCUS26837</name>
</gene>
<keyword evidence="4 6" id="KW-1133">Transmembrane helix</keyword>
<dbReference type="Pfam" id="PF00335">
    <property type="entry name" value="Tetraspanin"/>
    <property type="match status" value="1"/>
</dbReference>
<proteinExistence type="inferred from homology"/>
<keyword evidence="5 6" id="KW-0472">Membrane</keyword>
<name>A0ABP1RW56_9HEXA</name>
<evidence type="ECO:0000313" key="7">
    <source>
        <dbReference type="EMBL" id="CAL8137260.1"/>
    </source>
</evidence>
<dbReference type="Gene3D" id="1.10.1450.10">
    <property type="entry name" value="Tetraspanin"/>
    <property type="match status" value="1"/>
</dbReference>
<accession>A0ABP1RW56</accession>
<organism evidence="7 8">
    <name type="scientific">Orchesella dallaii</name>
    <dbReference type="NCBI Taxonomy" id="48710"/>
    <lineage>
        <taxon>Eukaryota</taxon>
        <taxon>Metazoa</taxon>
        <taxon>Ecdysozoa</taxon>
        <taxon>Arthropoda</taxon>
        <taxon>Hexapoda</taxon>
        <taxon>Collembola</taxon>
        <taxon>Entomobryomorpha</taxon>
        <taxon>Entomobryoidea</taxon>
        <taxon>Orchesellidae</taxon>
        <taxon>Orchesellinae</taxon>
        <taxon>Orchesella</taxon>
    </lineage>
</organism>
<comment type="similarity">
    <text evidence="2 6">Belongs to the tetraspanin (TM4SF) family.</text>
</comment>
<dbReference type="EMBL" id="CAXLJM020000117">
    <property type="protein sequence ID" value="CAL8137260.1"/>
    <property type="molecule type" value="Genomic_DNA"/>
</dbReference>
<keyword evidence="8" id="KW-1185">Reference proteome</keyword>
<dbReference type="SUPFAM" id="SSF48652">
    <property type="entry name" value="Tetraspanin"/>
    <property type="match status" value="1"/>
</dbReference>
<dbReference type="InterPro" id="IPR000301">
    <property type="entry name" value="Tetraspanin_animals"/>
</dbReference>
<feature type="transmembrane region" description="Helical" evidence="6">
    <location>
        <begin position="83"/>
        <end position="106"/>
    </location>
</feature>
<dbReference type="PIRSF" id="PIRSF002419">
    <property type="entry name" value="Tetraspanin"/>
    <property type="match status" value="1"/>
</dbReference>
<protein>
    <recommendedName>
        <fullName evidence="6">Tetraspanin</fullName>
    </recommendedName>
</protein>
<dbReference type="InterPro" id="IPR008952">
    <property type="entry name" value="Tetraspanin_EC2_sf"/>
</dbReference>
<comment type="subcellular location">
    <subcellularLocation>
        <location evidence="1 6">Membrane</location>
        <topology evidence="1 6">Multi-pass membrane protein</topology>
    </subcellularLocation>
</comment>
<evidence type="ECO:0000313" key="8">
    <source>
        <dbReference type="Proteomes" id="UP001642540"/>
    </source>
</evidence>
<evidence type="ECO:0000256" key="2">
    <source>
        <dbReference type="ARBA" id="ARBA00006840"/>
    </source>
</evidence>
<dbReference type="PANTHER" id="PTHR19282">
    <property type="entry name" value="TETRASPANIN"/>
    <property type="match status" value="1"/>
</dbReference>
<evidence type="ECO:0000256" key="4">
    <source>
        <dbReference type="ARBA" id="ARBA00022989"/>
    </source>
</evidence>